<dbReference type="Proteomes" id="UP000247634">
    <property type="component" value="Chromosome"/>
</dbReference>
<dbReference type="SUPFAM" id="SSF55874">
    <property type="entry name" value="ATPase domain of HSP90 chaperone/DNA topoisomerase II/histidine kinase"/>
    <property type="match status" value="1"/>
</dbReference>
<sequence length="205" mass="22088">MGHSYDAADIQVVDFDEHVRRHPEMYFGAWHGGPDPATRILSAVLSHALHPAARLAPAHTARVEAGIEGDLTFWVADDLVEDAWDGERPPSGYYGSLLGPDRWTCAAAAALSTRTVVGVWRDGRGFRQELSGLRPVEDPREIDAPAGRGTRVLFELDATWAGPALSTGLASLDLHAPHCDAPFGPGHVTLRDLRAPHGPAAVRLE</sequence>
<dbReference type="InterPro" id="IPR036890">
    <property type="entry name" value="HATPase_C_sf"/>
</dbReference>
<evidence type="ECO:0000313" key="1">
    <source>
        <dbReference type="EMBL" id="AWT47132.1"/>
    </source>
</evidence>
<evidence type="ECO:0000313" key="2">
    <source>
        <dbReference type="Proteomes" id="UP000247634"/>
    </source>
</evidence>
<dbReference type="KEGG" id="sact:DMT42_36040"/>
<protein>
    <submittedName>
        <fullName evidence="1">Uncharacterized protein</fullName>
    </submittedName>
</protein>
<gene>
    <name evidence="1" type="ORF">DMT42_36040</name>
</gene>
<keyword evidence="2" id="KW-1185">Reference proteome</keyword>
<dbReference type="RefSeq" id="WP_110635141.1">
    <property type="nucleotide sequence ID" value="NZ_CP029788.1"/>
</dbReference>
<name>A0A2U9PBX7_STRAS</name>
<dbReference type="OrthoDB" id="3295928at2"/>
<accession>A0A2U9PBX7</accession>
<dbReference type="EMBL" id="CP029788">
    <property type="protein sequence ID" value="AWT47132.1"/>
    <property type="molecule type" value="Genomic_DNA"/>
</dbReference>
<dbReference type="Gene3D" id="3.30.565.10">
    <property type="entry name" value="Histidine kinase-like ATPase, C-terminal domain"/>
    <property type="match status" value="2"/>
</dbReference>
<reference evidence="1 2" key="1">
    <citation type="submission" date="2018-06" db="EMBL/GenBank/DDBJ databases">
        <title>The complete genome sequence of a nosiheptide producer Streptomyces actuosus ATCC 25421: deducing the ability of producing a new class III lantibiotics.</title>
        <authorList>
            <person name="Liu W."/>
            <person name="Sun F."/>
            <person name="Hu Y."/>
        </authorList>
    </citation>
    <scope>NUCLEOTIDE SEQUENCE [LARGE SCALE GENOMIC DNA]</scope>
    <source>
        <strain evidence="1 2">ATCC 25421</strain>
    </source>
</reference>
<organism evidence="1 2">
    <name type="scientific">Streptomyces actuosus</name>
    <dbReference type="NCBI Taxonomy" id="1885"/>
    <lineage>
        <taxon>Bacteria</taxon>
        <taxon>Bacillati</taxon>
        <taxon>Actinomycetota</taxon>
        <taxon>Actinomycetes</taxon>
        <taxon>Kitasatosporales</taxon>
        <taxon>Streptomycetaceae</taxon>
        <taxon>Streptomyces</taxon>
    </lineage>
</organism>
<dbReference type="AlphaFoldDB" id="A0A2U9PBX7"/>
<proteinExistence type="predicted"/>